<keyword evidence="3" id="KW-1185">Reference proteome</keyword>
<feature type="transmembrane region" description="Helical" evidence="1">
    <location>
        <begin position="84"/>
        <end position="102"/>
    </location>
</feature>
<proteinExistence type="predicted"/>
<evidence type="ECO:0000313" key="3">
    <source>
        <dbReference type="Proteomes" id="UP001153069"/>
    </source>
</evidence>
<keyword evidence="1" id="KW-0472">Membrane</keyword>
<dbReference type="AlphaFoldDB" id="A0A9N8DYY6"/>
<reference evidence="2" key="1">
    <citation type="submission" date="2020-06" db="EMBL/GenBank/DDBJ databases">
        <authorList>
            <consortium name="Plant Systems Biology data submission"/>
        </authorList>
    </citation>
    <scope>NUCLEOTIDE SEQUENCE</scope>
    <source>
        <strain evidence="2">D6</strain>
    </source>
</reference>
<keyword evidence="1" id="KW-1133">Transmembrane helix</keyword>
<dbReference type="EMBL" id="CAICTM010000486">
    <property type="protein sequence ID" value="CAB9511487.1"/>
    <property type="molecule type" value="Genomic_DNA"/>
</dbReference>
<evidence type="ECO:0000256" key="1">
    <source>
        <dbReference type="SAM" id="Phobius"/>
    </source>
</evidence>
<dbReference type="Proteomes" id="UP001153069">
    <property type="component" value="Unassembled WGS sequence"/>
</dbReference>
<comment type="caution">
    <text evidence="2">The sequence shown here is derived from an EMBL/GenBank/DDBJ whole genome shotgun (WGS) entry which is preliminary data.</text>
</comment>
<protein>
    <submittedName>
        <fullName evidence="2">Uncharacterized protein</fullName>
    </submittedName>
</protein>
<gene>
    <name evidence="2" type="ORF">SEMRO_487_G152860.1</name>
</gene>
<dbReference type="OrthoDB" id="6268706at2759"/>
<sequence>MVFAALIRAILHGNCCCCSSKYKIVTLDPFYEPEDKDKRRERRREELNIWLTSTADDLDLVADWWFFIDTYNNSGLESLGQDPLILALFIFSCLGSFTWLLELVNLASVRRTDWVWLPVAILVLEDIPQVVLTLFLQTRQNRFDNISNLGLFNVMTSLYSLSIRLASEVFLNSCYGCERMEPDETATGDDDEDIEKVVYWKKP</sequence>
<keyword evidence="1" id="KW-0812">Transmembrane</keyword>
<feature type="transmembrane region" description="Helical" evidence="1">
    <location>
        <begin position="114"/>
        <end position="136"/>
    </location>
</feature>
<accession>A0A9N8DYY6</accession>
<name>A0A9N8DYY6_9STRA</name>
<organism evidence="2 3">
    <name type="scientific">Seminavis robusta</name>
    <dbReference type="NCBI Taxonomy" id="568900"/>
    <lineage>
        <taxon>Eukaryota</taxon>
        <taxon>Sar</taxon>
        <taxon>Stramenopiles</taxon>
        <taxon>Ochrophyta</taxon>
        <taxon>Bacillariophyta</taxon>
        <taxon>Bacillariophyceae</taxon>
        <taxon>Bacillariophycidae</taxon>
        <taxon>Naviculales</taxon>
        <taxon>Naviculaceae</taxon>
        <taxon>Seminavis</taxon>
    </lineage>
</organism>
<evidence type="ECO:0000313" key="2">
    <source>
        <dbReference type="EMBL" id="CAB9511487.1"/>
    </source>
</evidence>